<evidence type="ECO:0000256" key="1">
    <source>
        <dbReference type="SAM" id="MobiDB-lite"/>
    </source>
</evidence>
<feature type="region of interest" description="Disordered" evidence="1">
    <location>
        <begin position="600"/>
        <end position="621"/>
    </location>
</feature>
<dbReference type="Proteomes" id="UP000243723">
    <property type="component" value="Unassembled WGS sequence"/>
</dbReference>
<reference evidence="3 4" key="1">
    <citation type="submission" date="2017-05" db="EMBL/GenBank/DDBJ databases">
        <title>Draft genome sequence of Elsinoe australis.</title>
        <authorList>
            <person name="Cheng Q."/>
        </authorList>
    </citation>
    <scope>NUCLEOTIDE SEQUENCE [LARGE SCALE GENOMIC DNA]</scope>
    <source>
        <strain evidence="3 4">NL1</strain>
    </source>
</reference>
<gene>
    <name evidence="3" type="ORF">B9Z65_9145</name>
</gene>
<keyword evidence="4" id="KW-1185">Reference proteome</keyword>
<keyword evidence="2" id="KW-1133">Transmembrane helix</keyword>
<keyword evidence="2" id="KW-0812">Transmembrane</keyword>
<feature type="compositionally biased region" description="Polar residues" evidence="1">
    <location>
        <begin position="533"/>
        <end position="567"/>
    </location>
</feature>
<protein>
    <submittedName>
        <fullName evidence="3">Uncharacterized protein</fullName>
    </submittedName>
</protein>
<feature type="compositionally biased region" description="Polar residues" evidence="1">
    <location>
        <begin position="411"/>
        <end position="422"/>
    </location>
</feature>
<evidence type="ECO:0000313" key="3">
    <source>
        <dbReference type="EMBL" id="PSK57943.1"/>
    </source>
</evidence>
<dbReference type="AlphaFoldDB" id="A0A2P8ABW5"/>
<feature type="compositionally biased region" description="Polar residues" evidence="1">
    <location>
        <begin position="384"/>
        <end position="404"/>
    </location>
</feature>
<feature type="compositionally biased region" description="Gly residues" evidence="1">
    <location>
        <begin position="608"/>
        <end position="620"/>
    </location>
</feature>
<dbReference type="OrthoDB" id="3946403at2759"/>
<name>A0A2P8ABW5_9PEZI</name>
<keyword evidence="2" id="KW-0472">Membrane</keyword>
<sequence length="661" mass="70010">MVPDYLSESEIRGDDIGLNIKQCIYQSKGNSGKHDNSKLFTSTDPEVRAYALRKLGKFIKAGTAVQKASGYKEKALAGRRKGGKKRERLFRPGTEDVRTKCQFCGFERLETSPEYSRKTGVFIAHNHTCDNCGPKKLFVPVEDIHFHRNTSTIRLPTVDAKWMKVNKKTERDYVGWDDGFGDEDEAEEDEDDGDLEFDPVDVALYNNVIINPAFASWVPAHDVPPIGTTYLYIDPNVNTTSTSVACDRTVFEQYKTALLSPFGRGRGTLDDECNLVGPYEGDRAAKEGKPTNAEGHGLVQNGSLTLETRMWEDFFNVDPGTTTPPDALQWYTWNEVYATRGIEPFGDTTTNGWPAPSQGVDNPALTATPQPTVLPGAEPVRPSELSQPTEQQSDPVVQPPTKQQPDPVVQLPTNAAANSNPDHPTHVVPTPKPGSNSAGPSIPRITTVPALILPDRQTLLAGAAPTTVSGRVISLDPQGLVHISPSSKIDQPAGSPPAQPTIRSLEQIARQGGIQLDDGKIAAFATTIEQGIPNVQSPEQQSASSPRTHQQSDAASNSGDQGSSASGESVAPGSGAGRVGQTVSGIGAWIMSGLSAKSGSDNVESASGAGGAGVNGGQNGGRARNSTVVPFTGTGAHGAGAAGGLLGLCLLVGLSGFVLGW</sequence>
<evidence type="ECO:0000313" key="4">
    <source>
        <dbReference type="Proteomes" id="UP000243723"/>
    </source>
</evidence>
<organism evidence="3 4">
    <name type="scientific">Elsinoe australis</name>
    <dbReference type="NCBI Taxonomy" id="40998"/>
    <lineage>
        <taxon>Eukaryota</taxon>
        <taxon>Fungi</taxon>
        <taxon>Dikarya</taxon>
        <taxon>Ascomycota</taxon>
        <taxon>Pezizomycotina</taxon>
        <taxon>Dothideomycetes</taxon>
        <taxon>Dothideomycetidae</taxon>
        <taxon>Myriangiales</taxon>
        <taxon>Elsinoaceae</taxon>
        <taxon>Elsinoe</taxon>
    </lineage>
</organism>
<proteinExistence type="predicted"/>
<evidence type="ECO:0000256" key="2">
    <source>
        <dbReference type="SAM" id="Phobius"/>
    </source>
</evidence>
<feature type="transmembrane region" description="Helical" evidence="2">
    <location>
        <begin position="639"/>
        <end position="659"/>
    </location>
</feature>
<dbReference type="EMBL" id="NHZQ01000037">
    <property type="protein sequence ID" value="PSK57943.1"/>
    <property type="molecule type" value="Genomic_DNA"/>
</dbReference>
<feature type="region of interest" description="Disordered" evidence="1">
    <location>
        <begin position="344"/>
        <end position="443"/>
    </location>
</feature>
<comment type="caution">
    <text evidence="3">The sequence shown here is derived from an EMBL/GenBank/DDBJ whole genome shotgun (WGS) entry which is preliminary data.</text>
</comment>
<feature type="region of interest" description="Disordered" evidence="1">
    <location>
        <begin position="533"/>
        <end position="578"/>
    </location>
</feature>
<accession>A0A2P8ABW5</accession>